<protein>
    <submittedName>
        <fullName evidence="1">Uncharacterized protein</fullName>
    </submittedName>
</protein>
<dbReference type="Proteomes" id="UP000245509">
    <property type="component" value="Unassembled WGS sequence"/>
</dbReference>
<organism evidence="1 2">
    <name type="scientific">Nanobsidianus stetteri</name>
    <dbReference type="NCBI Taxonomy" id="1294122"/>
    <lineage>
        <taxon>Archaea</taxon>
        <taxon>Nanobdellota</taxon>
        <taxon>Candidatus Nanoarchaeia</taxon>
        <taxon>Nanoarchaeales</taxon>
        <taxon>Nanopusillaceae</taxon>
        <taxon>Candidatus Nanobsidianus</taxon>
    </lineage>
</organism>
<reference evidence="1" key="1">
    <citation type="journal article" date="2015" name="Appl. Environ. Microbiol.">
        <title>Nanoarchaeota, Their Sulfolobales Host, and Nanoarchaeota Virus Distribution across Yellowstone National Park Hot Springs.</title>
        <authorList>
            <person name="Munson-McGee J.H."/>
            <person name="Field E.K."/>
            <person name="Bateson M."/>
            <person name="Rooney C."/>
            <person name="Stepanauskas R."/>
            <person name="Young M.J."/>
        </authorList>
    </citation>
    <scope>NUCLEOTIDE SEQUENCE</scope>
    <source>
        <strain evidence="1">SCGC AB-777_F03</strain>
    </source>
</reference>
<reference evidence="1" key="2">
    <citation type="submission" date="2017-05" db="EMBL/GenBank/DDBJ databases">
        <authorList>
            <person name="Munson-Mcgee J.H."/>
        </authorList>
    </citation>
    <scope>NUCLEOTIDE SEQUENCE</scope>
    <source>
        <strain evidence="1">SCGC AB-777_F03</strain>
    </source>
</reference>
<proteinExistence type="predicted"/>
<gene>
    <name evidence="1" type="ORF">DDW03_001765</name>
</gene>
<evidence type="ECO:0000313" key="1">
    <source>
        <dbReference type="EMBL" id="MCC5447123.1"/>
    </source>
</evidence>
<name>A0AAE3EEF6_NANST</name>
<comment type="caution">
    <text evidence="1">The sequence shown here is derived from an EMBL/GenBank/DDBJ whole genome shotgun (WGS) entry which is preliminary data.</text>
</comment>
<dbReference type="AlphaFoldDB" id="A0AAE3EEF6"/>
<dbReference type="EMBL" id="QEFP02000010">
    <property type="protein sequence ID" value="MCC5447123.1"/>
    <property type="molecule type" value="Genomic_DNA"/>
</dbReference>
<evidence type="ECO:0000313" key="2">
    <source>
        <dbReference type="Proteomes" id="UP000245509"/>
    </source>
</evidence>
<accession>A0AAE3EEF6</accession>
<sequence length="199" mass="23586">MVYMSYASMKYLSEEKLEKFINEIINTIYMSYGSPKHIIEYFKRIMVVEKVARIINRITNDDNDDNNKKDMGVNITLFLYDSPFNDGEIQITANIFGFESILNKLLSDPIFQMFWNDIKEKYGKYMDEKELYKVFEFLVFIGLLTSILEDATKGISPLNIINDTWGYNFYRDKKMFDGKLDEKNFKELAKKLKKNVKKN</sequence>
<reference evidence="1" key="3">
    <citation type="submission" date="2021-11" db="EMBL/GenBank/DDBJ databases">
        <authorList>
            <person name="Munson-Mcgee J."/>
            <person name="Field E."/>
            <person name="Bateson M."/>
            <person name="Rooney C."/>
            <person name="Stepanauskas R."/>
            <person name="Young M."/>
        </authorList>
    </citation>
    <scope>NUCLEOTIDE SEQUENCE</scope>
    <source>
        <strain evidence="1">SCGC AB-777_F03</strain>
    </source>
</reference>
<dbReference type="RefSeq" id="WP_228615348.1">
    <property type="nucleotide sequence ID" value="NZ_QEFP02000010.1"/>
</dbReference>